<comment type="caution">
    <text evidence="1">The sequence shown here is derived from an EMBL/GenBank/DDBJ whole genome shotgun (WGS) entry which is preliminary data.</text>
</comment>
<dbReference type="GO" id="GO:0016740">
    <property type="term" value="F:transferase activity"/>
    <property type="evidence" value="ECO:0007669"/>
    <property type="project" value="UniProtKB-KW"/>
</dbReference>
<accession>A0A558C557</accession>
<name>A0A558C557_9PSEU</name>
<dbReference type="EMBL" id="VJWX01000239">
    <property type="protein sequence ID" value="TVT43928.1"/>
    <property type="molecule type" value="Genomic_DNA"/>
</dbReference>
<dbReference type="SUPFAM" id="SSF55909">
    <property type="entry name" value="Pentein"/>
    <property type="match status" value="1"/>
</dbReference>
<dbReference type="Proteomes" id="UP000320011">
    <property type="component" value="Unassembled WGS sequence"/>
</dbReference>
<reference evidence="1 2" key="2">
    <citation type="submission" date="2019-08" db="EMBL/GenBank/DDBJ databases">
        <title>Amycolatopsis acidicola sp. nov., isolated from peat swamp forest soil.</title>
        <authorList>
            <person name="Srisuk N."/>
        </authorList>
    </citation>
    <scope>NUCLEOTIDE SEQUENCE [LARGE SCALE GENOMIC DNA]</scope>
    <source>
        <strain evidence="1 2">TBRC 6029</strain>
    </source>
</reference>
<dbReference type="RefSeq" id="WP_144590609.1">
    <property type="nucleotide sequence ID" value="NZ_VJWX01000239.1"/>
</dbReference>
<gene>
    <name evidence="1" type="ORF">FNH05_22030</name>
</gene>
<protein>
    <submittedName>
        <fullName evidence="1">Amidinotransferase</fullName>
    </submittedName>
</protein>
<dbReference type="Pfam" id="PF19420">
    <property type="entry name" value="DDAH_eukar"/>
    <property type="match status" value="1"/>
</dbReference>
<organism evidence="1 2">
    <name type="scientific">Amycolatopsis rhizosphaerae</name>
    <dbReference type="NCBI Taxonomy" id="2053003"/>
    <lineage>
        <taxon>Bacteria</taxon>
        <taxon>Bacillati</taxon>
        <taxon>Actinomycetota</taxon>
        <taxon>Actinomycetes</taxon>
        <taxon>Pseudonocardiales</taxon>
        <taxon>Pseudonocardiaceae</taxon>
        <taxon>Amycolatopsis</taxon>
    </lineage>
</organism>
<keyword evidence="2" id="KW-1185">Reference proteome</keyword>
<evidence type="ECO:0000313" key="2">
    <source>
        <dbReference type="Proteomes" id="UP000320011"/>
    </source>
</evidence>
<proteinExistence type="predicted"/>
<dbReference type="OrthoDB" id="9814070at2"/>
<dbReference type="Gene3D" id="3.75.10.10">
    <property type="entry name" value="L-arginine/glycine Amidinotransferase, Chain A"/>
    <property type="match status" value="1"/>
</dbReference>
<dbReference type="AlphaFoldDB" id="A0A558C557"/>
<keyword evidence="1" id="KW-0808">Transferase</keyword>
<reference evidence="1 2" key="1">
    <citation type="submission" date="2019-07" db="EMBL/GenBank/DDBJ databases">
        <authorList>
            <person name="Duangmal K."/>
            <person name="Teo W.F.A."/>
        </authorList>
    </citation>
    <scope>NUCLEOTIDE SEQUENCE [LARGE SCALE GENOMIC DNA]</scope>
    <source>
        <strain evidence="1 2">TBRC 6029</strain>
    </source>
</reference>
<sequence length="320" mass="36471">MSSSVNAAQAKSPAGPVNPSQLECPAFLVNAPFSYRTDVANNAWMRELPDQERVPERKKAMVQFLELYRYLAGGALVYVLPTPRTEGLQDLVFTANLGIVLEHLDKKDVVVLSNFTSQPRRGETEVGLRFFEQANYRTYVPPAKFEGEAELKHLYDNVYVGGYGLRSEAETYEWMRRRFDMTIVPLELTDPYLYHLDCTVFPLTREETLVCTEMYDRAEIKELERYTDIIDVSPDLCMSGICNSVRLHNTLVNASHVHELKAGTEDYQSEVAKNRRLEDIAGSHAFEVTLINLSEYLKGGALLSCMVLHLNRHSYDFRLV</sequence>
<evidence type="ECO:0000313" key="1">
    <source>
        <dbReference type="EMBL" id="TVT43928.1"/>
    </source>
</evidence>